<keyword evidence="3" id="KW-1185">Reference proteome</keyword>
<dbReference type="Proteomes" id="UP001470230">
    <property type="component" value="Unassembled WGS sequence"/>
</dbReference>
<reference evidence="2 3" key="1">
    <citation type="submission" date="2024-04" db="EMBL/GenBank/DDBJ databases">
        <title>Tritrichomonas musculus Genome.</title>
        <authorList>
            <person name="Alves-Ferreira E."/>
            <person name="Grigg M."/>
            <person name="Lorenzi H."/>
            <person name="Galac M."/>
        </authorList>
    </citation>
    <scope>NUCLEOTIDE SEQUENCE [LARGE SCALE GENOMIC DNA]</scope>
    <source>
        <strain evidence="2 3">EAF2021</strain>
    </source>
</reference>
<sequence length="250" mass="29706">MKQHSSVLDFETNPREIDEKILIVVGDVHGDIDQLMIPFQLYTHCKNAKLIYIGDYCSTSPENELVYNQIVKTIDDPNIIYLRGNHESRNFDRNEMYYKYKVLKFRNAYAVDSNLDEVNELDKAKYLFTHAEFTPFKENEFKTVSEINEIPVESAKDFIYRYEKADPDKKIKNSFQNIFGHHHCYDLTDETMNLFMNNEIRRLCIDIDSSYVFHYGSTSVVCFLILKKDSYEIYKKTIRHDPKKFVPRKK</sequence>
<proteinExistence type="predicted"/>
<protein>
    <recommendedName>
        <fullName evidence="1">Calcineurin-like phosphoesterase domain-containing protein</fullName>
    </recommendedName>
</protein>
<dbReference type="EMBL" id="JAPFFF010000029">
    <property type="protein sequence ID" value="KAK8846438.1"/>
    <property type="molecule type" value="Genomic_DNA"/>
</dbReference>
<dbReference type="Gene3D" id="3.60.21.10">
    <property type="match status" value="1"/>
</dbReference>
<dbReference type="Pfam" id="PF00149">
    <property type="entry name" value="Metallophos"/>
    <property type="match status" value="1"/>
</dbReference>
<dbReference type="InterPro" id="IPR004843">
    <property type="entry name" value="Calcineurin-like_PHP"/>
</dbReference>
<gene>
    <name evidence="2" type="ORF">M9Y10_020459</name>
</gene>
<organism evidence="2 3">
    <name type="scientific">Tritrichomonas musculus</name>
    <dbReference type="NCBI Taxonomy" id="1915356"/>
    <lineage>
        <taxon>Eukaryota</taxon>
        <taxon>Metamonada</taxon>
        <taxon>Parabasalia</taxon>
        <taxon>Tritrichomonadida</taxon>
        <taxon>Tritrichomonadidae</taxon>
        <taxon>Tritrichomonas</taxon>
    </lineage>
</organism>
<evidence type="ECO:0000259" key="1">
    <source>
        <dbReference type="Pfam" id="PF00149"/>
    </source>
</evidence>
<evidence type="ECO:0000313" key="2">
    <source>
        <dbReference type="EMBL" id="KAK8846438.1"/>
    </source>
</evidence>
<comment type="caution">
    <text evidence="2">The sequence shown here is derived from an EMBL/GenBank/DDBJ whole genome shotgun (WGS) entry which is preliminary data.</text>
</comment>
<dbReference type="SUPFAM" id="SSF56300">
    <property type="entry name" value="Metallo-dependent phosphatases"/>
    <property type="match status" value="1"/>
</dbReference>
<evidence type="ECO:0000313" key="3">
    <source>
        <dbReference type="Proteomes" id="UP001470230"/>
    </source>
</evidence>
<feature type="domain" description="Calcineurin-like phosphoesterase" evidence="1">
    <location>
        <begin position="23"/>
        <end position="205"/>
    </location>
</feature>
<name>A0ABR2HH54_9EUKA</name>
<accession>A0ABR2HH54</accession>
<dbReference type="InterPro" id="IPR029052">
    <property type="entry name" value="Metallo-depent_PP-like"/>
</dbReference>